<proteinExistence type="inferred from homology"/>
<dbReference type="GeneID" id="114513154"/>
<evidence type="ECO:0000256" key="7">
    <source>
        <dbReference type="ARBA" id="ARBA00035189"/>
    </source>
</evidence>
<evidence type="ECO:0000256" key="4">
    <source>
        <dbReference type="ARBA" id="ARBA00022980"/>
    </source>
</evidence>
<evidence type="ECO:0000256" key="5">
    <source>
        <dbReference type="ARBA" id="ARBA00023128"/>
    </source>
</evidence>
<comment type="similarity">
    <text evidence="2">Belongs to the mitochondrion-specific ribosomal protein mL42 family.</text>
</comment>
<evidence type="ECO:0000256" key="2">
    <source>
        <dbReference type="ARBA" id="ARBA00005556"/>
    </source>
</evidence>
<dbReference type="OrthoDB" id="1107506at2759"/>
<dbReference type="PANTHER" id="PTHR13450:SF4">
    <property type="entry name" value="LARGE RIBOSOMAL SUBUNIT PROTEIN ML42"/>
    <property type="match status" value="1"/>
</dbReference>
<protein>
    <recommendedName>
        <fullName evidence="7">Large ribosomal subunit protein mL42</fullName>
    </recommendedName>
</protein>
<dbReference type="Pfam" id="PF10210">
    <property type="entry name" value="MRP-S32"/>
    <property type="match status" value="1"/>
</dbReference>
<sequence>MAVAAAKWAISNRTILKRLFPFQNGASFCVCHKSTYSPLPDDYNCKVELGLTSDSRTIVCYHPSVDIPYEHTKPIPRPDPVHNYEETLDQVLKTRLEEKEEHLEQGPMIEQLSKMFFTTKHRWYPRGQKFMTSQNPAAFESIPSRVQ</sequence>
<dbReference type="FunCoup" id="A0A7E6D5C1">
    <property type="interactions" value="1203"/>
</dbReference>
<keyword evidence="5" id="KW-0496">Mitochondrion</keyword>
<comment type="subcellular location">
    <subcellularLocation>
        <location evidence="1">Mitochondrion</location>
    </subcellularLocation>
</comment>
<dbReference type="AlphaFoldDB" id="A0A7E6D5C1"/>
<dbReference type="InParanoid" id="A0A7E6D5C1"/>
<dbReference type="Proteomes" id="UP000504628">
    <property type="component" value="Chromosome 2"/>
</dbReference>
<keyword evidence="6" id="KW-0687">Ribonucleoprotein</keyword>
<dbReference type="CTD" id="28977"/>
<dbReference type="GO" id="GO:0005762">
    <property type="term" value="C:mitochondrial large ribosomal subunit"/>
    <property type="evidence" value="ECO:0007669"/>
    <property type="project" value="TreeGrafter"/>
</dbReference>
<evidence type="ECO:0000256" key="6">
    <source>
        <dbReference type="ARBA" id="ARBA00023274"/>
    </source>
</evidence>
<name>A0A7E6D5C1_9CHIR</name>
<keyword evidence="8" id="KW-1185">Reference proteome</keyword>
<keyword evidence="3" id="KW-0809">Transit peptide</keyword>
<gene>
    <name evidence="9" type="primary">MRPL42</name>
</gene>
<evidence type="ECO:0000313" key="9">
    <source>
        <dbReference type="RefSeq" id="XP_035874462.1"/>
    </source>
</evidence>
<accession>A0A7E6D5C1</accession>
<dbReference type="InterPro" id="IPR019346">
    <property type="entry name" value="Ribosomal_mL42"/>
</dbReference>
<dbReference type="PANTHER" id="PTHR13450">
    <property type="entry name" value="MITOCHONDRIAL 39S RIBOSOMAL PROTEIN L42"/>
    <property type="match status" value="1"/>
</dbReference>
<reference evidence="9" key="1">
    <citation type="submission" date="2025-08" db="UniProtKB">
        <authorList>
            <consortium name="RefSeq"/>
        </authorList>
    </citation>
    <scope>IDENTIFICATION</scope>
    <source>
        <tissue evidence="9">Muscle</tissue>
    </source>
</reference>
<evidence type="ECO:0000313" key="8">
    <source>
        <dbReference type="Proteomes" id="UP000504628"/>
    </source>
</evidence>
<organism evidence="8 9">
    <name type="scientific">Phyllostomus discolor</name>
    <name type="common">pale spear-nosed bat</name>
    <dbReference type="NCBI Taxonomy" id="89673"/>
    <lineage>
        <taxon>Eukaryota</taxon>
        <taxon>Metazoa</taxon>
        <taxon>Chordata</taxon>
        <taxon>Craniata</taxon>
        <taxon>Vertebrata</taxon>
        <taxon>Euteleostomi</taxon>
        <taxon>Mammalia</taxon>
        <taxon>Eutheria</taxon>
        <taxon>Laurasiatheria</taxon>
        <taxon>Chiroptera</taxon>
        <taxon>Yangochiroptera</taxon>
        <taxon>Phyllostomidae</taxon>
        <taxon>Phyllostominae</taxon>
        <taxon>Phyllostomus</taxon>
    </lineage>
</organism>
<keyword evidence="4 9" id="KW-0689">Ribosomal protein</keyword>
<evidence type="ECO:0000256" key="3">
    <source>
        <dbReference type="ARBA" id="ARBA00022946"/>
    </source>
</evidence>
<dbReference type="RefSeq" id="XP_035874462.1">
    <property type="nucleotide sequence ID" value="XM_036018569.1"/>
</dbReference>
<evidence type="ECO:0000256" key="1">
    <source>
        <dbReference type="ARBA" id="ARBA00004173"/>
    </source>
</evidence>